<dbReference type="InterPro" id="IPR016155">
    <property type="entry name" value="Mopterin_synth/thiamin_S_b"/>
</dbReference>
<dbReference type="PANTHER" id="PTHR33359">
    <property type="entry name" value="MOLYBDOPTERIN SYNTHASE SULFUR CARRIER SUBUNIT"/>
    <property type="match status" value="1"/>
</dbReference>
<dbReference type="InterPro" id="IPR012675">
    <property type="entry name" value="Beta-grasp_dom_sf"/>
</dbReference>
<evidence type="ECO:0000313" key="8">
    <source>
        <dbReference type="Proteomes" id="UP001159641"/>
    </source>
</evidence>
<reference evidence="7 8" key="1">
    <citation type="submission" date="2022-11" db="EMBL/GenBank/DDBJ databases">
        <title>Whole genome sequence of Eschrichtius robustus ER-17-0199.</title>
        <authorList>
            <person name="Bruniche-Olsen A."/>
            <person name="Black A.N."/>
            <person name="Fields C.J."/>
            <person name="Walden K."/>
            <person name="Dewoody J.A."/>
        </authorList>
    </citation>
    <scope>NUCLEOTIDE SEQUENCE [LARGE SCALE GENOMIC DNA]</scope>
    <source>
        <strain evidence="7">ER-17-0199</strain>
        <tissue evidence="7">Blubber</tissue>
    </source>
</reference>
<keyword evidence="8" id="KW-1185">Reference proteome</keyword>
<dbReference type="CDD" id="cd00754">
    <property type="entry name" value="Ubl_MoaD"/>
    <property type="match status" value="1"/>
</dbReference>
<gene>
    <name evidence="6" type="primary">MOCS2</name>
    <name evidence="7" type="ORF">J1605_017057</name>
</gene>
<protein>
    <recommendedName>
        <fullName evidence="6">Molybdopterin synthase sulfur carrier subunit</fullName>
    </recommendedName>
    <alternativeName>
        <fullName evidence="6">Molybdenum cofactor synthesis protein 2 small subunit</fullName>
    </alternativeName>
    <alternativeName>
        <fullName evidence="6">Molybdenum cofactor synthesis protein 2A</fullName>
        <shortName evidence="6">MOCS2A</shortName>
    </alternativeName>
    <alternativeName>
        <fullName evidence="6">Sulfur carrier protein MOCS2A</fullName>
    </alternativeName>
</protein>
<dbReference type="GO" id="GO:1990140">
    <property type="term" value="C:molybdopterin synthase complex"/>
    <property type="evidence" value="ECO:0007669"/>
    <property type="project" value="UniProtKB-UniRule"/>
</dbReference>
<keyword evidence="4 6" id="KW-0547">Nucleotide-binding</keyword>
<evidence type="ECO:0000256" key="5">
    <source>
        <dbReference type="ARBA" id="ARBA00023150"/>
    </source>
</evidence>
<dbReference type="InterPro" id="IPR028887">
    <property type="entry name" value="MOCS2A_euk"/>
</dbReference>
<proteinExistence type="inferred from homology"/>
<dbReference type="AlphaFoldDB" id="A0AB34I4K3"/>
<organism evidence="7 8">
    <name type="scientific">Eschrichtius robustus</name>
    <name type="common">California gray whale</name>
    <name type="synonym">Eschrichtius gibbosus</name>
    <dbReference type="NCBI Taxonomy" id="9764"/>
    <lineage>
        <taxon>Eukaryota</taxon>
        <taxon>Metazoa</taxon>
        <taxon>Chordata</taxon>
        <taxon>Craniata</taxon>
        <taxon>Vertebrata</taxon>
        <taxon>Euteleostomi</taxon>
        <taxon>Mammalia</taxon>
        <taxon>Eutheria</taxon>
        <taxon>Laurasiatheria</taxon>
        <taxon>Artiodactyla</taxon>
        <taxon>Whippomorpha</taxon>
        <taxon>Cetacea</taxon>
        <taxon>Mysticeti</taxon>
        <taxon>Eschrichtiidae</taxon>
        <taxon>Eschrichtius</taxon>
    </lineage>
</organism>
<evidence type="ECO:0000256" key="4">
    <source>
        <dbReference type="ARBA" id="ARBA00022741"/>
    </source>
</evidence>
<keyword evidence="3" id="KW-0597">Phosphoprotein</keyword>
<dbReference type="EMBL" id="JAIQCJ010000154">
    <property type="protein sequence ID" value="KAJ8797855.1"/>
    <property type="molecule type" value="Genomic_DNA"/>
</dbReference>
<dbReference type="GO" id="GO:1990133">
    <property type="term" value="C:molybdopterin adenylyltransferase complex"/>
    <property type="evidence" value="ECO:0007669"/>
    <property type="project" value="TreeGrafter"/>
</dbReference>
<comment type="similarity">
    <text evidence="6">Belongs to the MoaD family. MOCS2A subfamily.</text>
</comment>
<comment type="pathway">
    <text evidence="1 6">Cofactor biosynthesis; molybdopterin biosynthesis.</text>
</comment>
<dbReference type="Gene3D" id="3.10.20.30">
    <property type="match status" value="1"/>
</dbReference>
<dbReference type="Pfam" id="PF02597">
    <property type="entry name" value="ThiS"/>
    <property type="match status" value="1"/>
</dbReference>
<comment type="subunit">
    <text evidence="6">Heterotetramer; composed of 2 small (MOCS2A) and 2 large (MOCS2B) subunits.</text>
</comment>
<dbReference type="InterPro" id="IPR003749">
    <property type="entry name" value="ThiS/MoaD-like"/>
</dbReference>
<keyword evidence="2 6" id="KW-0963">Cytoplasm</keyword>
<comment type="caution">
    <text evidence="6">Lacks conserved residue(s) required for the propagation of feature annotation.</text>
</comment>
<keyword evidence="5 6" id="KW-0501">Molybdenum cofactor biosynthesis</keyword>
<evidence type="ECO:0000256" key="6">
    <source>
        <dbReference type="HAMAP-Rule" id="MF_03051"/>
    </source>
</evidence>
<dbReference type="GO" id="GO:0030366">
    <property type="term" value="F:molybdopterin synthase activity"/>
    <property type="evidence" value="ECO:0007669"/>
    <property type="project" value="UniProtKB-UniRule"/>
</dbReference>
<evidence type="ECO:0000256" key="3">
    <source>
        <dbReference type="ARBA" id="ARBA00022553"/>
    </source>
</evidence>
<dbReference type="InterPro" id="IPR044672">
    <property type="entry name" value="MOCS2A"/>
</dbReference>
<sequence length="148" mass="16652">MICSESQVEVLYFAKSAEITGIRSETISVPQEIKALQLWNEIEMRHPGLADVRNQVIFAVRQEYVEFGDQLLLLQSGDEIVIIPPLVEDSAFEPPGKEQFGNKRAALWASLVAQWLRICLPMQGTRVRALVWEDPTCRGATGPVSHNY</sequence>
<dbReference type="NCBIfam" id="TIGR01682">
    <property type="entry name" value="moaD"/>
    <property type="match status" value="1"/>
</dbReference>
<dbReference type="Proteomes" id="UP001159641">
    <property type="component" value="Unassembled WGS sequence"/>
</dbReference>
<accession>A0AB34I4K3</accession>
<comment type="PTM">
    <text evidence="6">C-terminal thiocarboxylation occurs in 2 steps, it is first acyl-adenylated (-COAMP) via the hesA/moeB/thiF part of MOCS3, then thiocarboxylated (-COSH) via the rhodanese domain of MOCS3.</text>
</comment>
<comment type="function">
    <text evidence="6">Acts as a sulfur carrier required for molybdopterin biosynthesis. Component of the molybdopterin synthase complex that catalyzes the conversion of precursor Z into molybdopterin by mediating the incorporation of 2 sulfur atoms into precursor Z to generate a dithiolene group. In the complex, serves as sulfur donor by being thiocarboxylated (-COSH) at its C-terminus by MOCS3. After interaction with MOCS2B, the sulfur is then transferred to precursor Z to form molybdopterin.</text>
</comment>
<evidence type="ECO:0000313" key="7">
    <source>
        <dbReference type="EMBL" id="KAJ8797855.1"/>
    </source>
</evidence>
<dbReference type="SUPFAM" id="SSF54285">
    <property type="entry name" value="MoaD/ThiS"/>
    <property type="match status" value="1"/>
</dbReference>
<comment type="caution">
    <text evidence="7">The sequence shown here is derived from an EMBL/GenBank/DDBJ whole genome shotgun (WGS) entry which is preliminary data.</text>
</comment>
<dbReference type="GO" id="GO:0000166">
    <property type="term" value="F:nucleotide binding"/>
    <property type="evidence" value="ECO:0007669"/>
    <property type="project" value="UniProtKB-KW"/>
</dbReference>
<name>A0AB34I4K3_ESCRO</name>
<comment type="subcellular location">
    <subcellularLocation>
        <location evidence="6">Cytoplasm</location>
        <location evidence="6">Cytosol</location>
    </subcellularLocation>
</comment>
<dbReference type="FunFam" id="3.10.20.30:FF:000010">
    <property type="entry name" value="Molybdopterin synthase sulfur carrier subunit"/>
    <property type="match status" value="1"/>
</dbReference>
<dbReference type="HAMAP" id="MF_03051">
    <property type="entry name" value="MOCS2A"/>
    <property type="match status" value="1"/>
</dbReference>
<dbReference type="PANTHER" id="PTHR33359:SF1">
    <property type="entry name" value="MOLYBDOPTERIN SYNTHASE SULFUR CARRIER SUBUNIT"/>
    <property type="match status" value="1"/>
</dbReference>
<dbReference type="GO" id="GO:0006777">
    <property type="term" value="P:Mo-molybdopterin cofactor biosynthetic process"/>
    <property type="evidence" value="ECO:0007669"/>
    <property type="project" value="UniProtKB-UniRule"/>
</dbReference>
<evidence type="ECO:0000256" key="2">
    <source>
        <dbReference type="ARBA" id="ARBA00022490"/>
    </source>
</evidence>
<comment type="miscellaneous">
    <text evidence="6">This protein is produced by a bicistronic gene which also produces the large subunit (MOCS2B) from an overlapping reading frame.</text>
</comment>
<evidence type="ECO:0000256" key="1">
    <source>
        <dbReference type="ARBA" id="ARBA00005046"/>
    </source>
</evidence>